<accession>W7YNM7</accession>
<sequence>MSTTKGNLIWEGRKRTLFGLPLSFTKYMLYEKKLITRIGFLNIKEDELDLYKVADKSLNLPIFQRMFGCGTISLTALDSDTPQKVLQSVKAPRDVMDKLDEAVELQKSHYRTQSMSMMGAGGEFAHLNH</sequence>
<dbReference type="AlphaFoldDB" id="W7YNM7"/>
<organism evidence="2 3">
    <name type="scientific">Paenibacillus pini JCM 16418</name>
    <dbReference type="NCBI Taxonomy" id="1236976"/>
    <lineage>
        <taxon>Bacteria</taxon>
        <taxon>Bacillati</taxon>
        <taxon>Bacillota</taxon>
        <taxon>Bacilli</taxon>
        <taxon>Bacillales</taxon>
        <taxon>Paenibacillaceae</taxon>
        <taxon>Paenibacillus</taxon>
    </lineage>
</organism>
<keyword evidence="3" id="KW-1185">Reference proteome</keyword>
<gene>
    <name evidence="2" type="ORF">JCM16418_196</name>
</gene>
<evidence type="ECO:0000313" key="2">
    <source>
        <dbReference type="EMBL" id="GAF06246.1"/>
    </source>
</evidence>
<dbReference type="Pfam" id="PF03703">
    <property type="entry name" value="bPH_2"/>
    <property type="match status" value="1"/>
</dbReference>
<protein>
    <recommendedName>
        <fullName evidence="1">YdbS-like PH domain-containing protein</fullName>
    </recommendedName>
</protein>
<comment type="caution">
    <text evidence="2">The sequence shown here is derived from an EMBL/GenBank/DDBJ whole genome shotgun (WGS) entry which is preliminary data.</text>
</comment>
<name>W7YNM7_9BACL</name>
<evidence type="ECO:0000313" key="3">
    <source>
        <dbReference type="Proteomes" id="UP000019364"/>
    </source>
</evidence>
<evidence type="ECO:0000259" key="1">
    <source>
        <dbReference type="Pfam" id="PF03703"/>
    </source>
</evidence>
<dbReference type="InterPro" id="IPR005182">
    <property type="entry name" value="YdbS-like_PH"/>
</dbReference>
<proteinExistence type="predicted"/>
<dbReference type="eggNOG" id="COG3428">
    <property type="taxonomic scope" value="Bacteria"/>
</dbReference>
<dbReference type="Proteomes" id="UP000019364">
    <property type="component" value="Unassembled WGS sequence"/>
</dbReference>
<dbReference type="RefSeq" id="WP_158442398.1">
    <property type="nucleotide sequence ID" value="NZ_BAVZ01000001.1"/>
</dbReference>
<reference evidence="2 3" key="1">
    <citation type="journal article" date="2014" name="Genome Announc.">
        <title>Draft Genome Sequence of Paenibacillus pini JCM 16418T, Isolated from the Rhizosphere of Pine Tree.</title>
        <authorList>
            <person name="Yuki M."/>
            <person name="Oshima K."/>
            <person name="Suda W."/>
            <person name="Oshida Y."/>
            <person name="Kitamura K."/>
            <person name="Iida Y."/>
            <person name="Hattori M."/>
            <person name="Ohkuma M."/>
        </authorList>
    </citation>
    <scope>NUCLEOTIDE SEQUENCE [LARGE SCALE GENOMIC DNA]</scope>
    <source>
        <strain evidence="2 3">JCM 16418</strain>
    </source>
</reference>
<feature type="domain" description="YdbS-like PH" evidence="1">
    <location>
        <begin position="24"/>
        <end position="98"/>
    </location>
</feature>
<dbReference type="EMBL" id="BAVZ01000001">
    <property type="protein sequence ID" value="GAF06246.1"/>
    <property type="molecule type" value="Genomic_DNA"/>
</dbReference>
<dbReference type="STRING" id="1236976.JCM16418_196"/>